<evidence type="ECO:0000313" key="1">
    <source>
        <dbReference type="EMBL" id="CAK21152.1"/>
    </source>
</evidence>
<name>A0AJH0_LISW6</name>
<organism evidence="1 2">
    <name type="scientific">Listeria welshimeri serovar 6b (strain ATCC 35897 / DSM 20650 / CCUG 15529 / CIP 8149 / NCTC 11857 / SLCC 5334 / V8)</name>
    <dbReference type="NCBI Taxonomy" id="386043"/>
    <lineage>
        <taxon>Bacteria</taxon>
        <taxon>Bacillati</taxon>
        <taxon>Bacillota</taxon>
        <taxon>Bacilli</taxon>
        <taxon>Bacillales</taxon>
        <taxon>Listeriaceae</taxon>
        <taxon>Listeria</taxon>
    </lineage>
</organism>
<dbReference type="eggNOG" id="COG4783">
    <property type="taxonomic scope" value="Bacteria"/>
</dbReference>
<reference evidence="1 2" key="1">
    <citation type="journal article" date="2006" name="J. Bacteriol.">
        <title>Whole-genome sequence of Listeria welshimeri reveals common steps in genome reduction with Listeria innocua as compared to Listeria monocytogenes.</title>
        <authorList>
            <person name="Hain T."/>
            <person name="Steinweg C."/>
            <person name="Kuenne C.T."/>
            <person name="Billion A."/>
            <person name="Ghai R."/>
            <person name="Chatterjee S.S."/>
            <person name="Domann E."/>
            <person name="Kaerst U."/>
            <person name="Goesmann A."/>
            <person name="Bekel T."/>
            <person name="Bartels D."/>
            <person name="Kaiser O."/>
            <person name="Meyer F."/>
            <person name="Puehler A."/>
            <person name="Weisshaar B."/>
            <person name="Wehland J."/>
            <person name="Liang C."/>
            <person name="Dandekar T."/>
            <person name="Lampidis R."/>
            <person name="Kreft J."/>
            <person name="Goebel W."/>
            <person name="Chakraborty T."/>
        </authorList>
    </citation>
    <scope>NUCLEOTIDE SEQUENCE [LARGE SCALE GENOMIC DNA]</scope>
    <source>
        <strain evidence="2">ATCC 35897 / DSM 20650 / CIP 8149 / NCTC 11857 / SLCC 5334 / V8</strain>
    </source>
</reference>
<dbReference type="KEGG" id="lwe:lwe1734"/>
<dbReference type="AlphaFoldDB" id="A0AJH0"/>
<evidence type="ECO:0000313" key="2">
    <source>
        <dbReference type="Proteomes" id="UP000000779"/>
    </source>
</evidence>
<dbReference type="OrthoDB" id="2633656at2"/>
<dbReference type="STRING" id="386043.lwe1734"/>
<sequence>MLKLYKKEQKDTYYAEYWIDGEQAIIHYGKIGHIGQTEKIENYLKSYKDEASFQAEFVQRFHSQGFIQISEEKFWILIQYPMKSLKGTKRDVWLKDRVTKILNSDLGWKGLGHVDGYDMGKTSNPQKQFALNIFCVVVDEAKGIKAIKSALRNNTCDFTNVKIAARPFSDDIEYTLKFSAKKKDLDFYV</sequence>
<proteinExistence type="predicted"/>
<dbReference type="RefSeq" id="WP_011702514.1">
    <property type="nucleotide sequence ID" value="NC_008555.1"/>
</dbReference>
<dbReference type="HOGENOM" id="CLU_123188_0_0_9"/>
<dbReference type="EMBL" id="AM263198">
    <property type="protein sequence ID" value="CAK21152.1"/>
    <property type="molecule type" value="Genomic_DNA"/>
</dbReference>
<dbReference type="Proteomes" id="UP000000779">
    <property type="component" value="Chromosome"/>
</dbReference>
<protein>
    <submittedName>
        <fullName evidence="1">Uncharacterized protein</fullName>
    </submittedName>
</protein>
<accession>A0AJH0</accession>
<gene>
    <name evidence="1" type="ordered locus">lwe1734</name>
</gene>
<dbReference type="GeneID" id="61190724"/>